<dbReference type="InterPro" id="IPR056091">
    <property type="entry name" value="DUF7674"/>
</dbReference>
<sequence>MIEQPQALPLLVDACPSFRQSWENHLQEFGNDVQYIPAGHLADHLLALHRAGREEVFGPLAAAIERPLIEGSSWVKEFATVGVLESIQNVWGNAGADLHVLTQNLGPEGRRQWELLIDFWSDASGNPVGD</sequence>
<feature type="domain" description="DUF7674" evidence="1">
    <location>
        <begin position="9"/>
        <end position="120"/>
    </location>
</feature>
<dbReference type="AlphaFoldDB" id="A0A0R0CAR5"/>
<evidence type="ECO:0000313" key="3">
    <source>
        <dbReference type="Proteomes" id="UP000050864"/>
    </source>
</evidence>
<protein>
    <recommendedName>
        <fullName evidence="1">DUF7674 domain-containing protein</fullName>
    </recommendedName>
</protein>
<evidence type="ECO:0000259" key="1">
    <source>
        <dbReference type="Pfam" id="PF24722"/>
    </source>
</evidence>
<dbReference type="EMBL" id="LDJI01000020">
    <property type="protein sequence ID" value="KRG63762.1"/>
    <property type="molecule type" value="Genomic_DNA"/>
</dbReference>
<organism evidence="2 3">
    <name type="scientific">Stenotrophomonas humi</name>
    <dbReference type="NCBI Taxonomy" id="405444"/>
    <lineage>
        <taxon>Bacteria</taxon>
        <taxon>Pseudomonadati</taxon>
        <taxon>Pseudomonadota</taxon>
        <taxon>Gammaproteobacteria</taxon>
        <taxon>Lysobacterales</taxon>
        <taxon>Lysobacteraceae</taxon>
        <taxon>Stenotrophomonas</taxon>
    </lineage>
</organism>
<reference evidence="2 3" key="1">
    <citation type="submission" date="2015-05" db="EMBL/GenBank/DDBJ databases">
        <title>Genome sequencing and analysis of members of genus Stenotrophomonas.</title>
        <authorList>
            <person name="Patil P.P."/>
            <person name="Midha S."/>
            <person name="Patil P.B."/>
        </authorList>
    </citation>
    <scope>NUCLEOTIDE SEQUENCE [LARGE SCALE GENOMIC DNA]</scope>
    <source>
        <strain evidence="2 3">DSM 18929</strain>
    </source>
</reference>
<proteinExistence type="predicted"/>
<dbReference type="Proteomes" id="UP000050864">
    <property type="component" value="Unassembled WGS sequence"/>
</dbReference>
<comment type="caution">
    <text evidence="2">The sequence shown here is derived from an EMBL/GenBank/DDBJ whole genome shotgun (WGS) entry which is preliminary data.</text>
</comment>
<dbReference type="Pfam" id="PF24722">
    <property type="entry name" value="DUF7674"/>
    <property type="match status" value="1"/>
</dbReference>
<dbReference type="RefSeq" id="WP_057634083.1">
    <property type="nucleotide sequence ID" value="NZ_LDJI01000020.1"/>
</dbReference>
<accession>A0A0R0CAR5</accession>
<dbReference type="OrthoDB" id="8115730at2"/>
<gene>
    <name evidence="2" type="ORF">ABB26_11190</name>
</gene>
<keyword evidence="3" id="KW-1185">Reference proteome</keyword>
<evidence type="ECO:0000313" key="2">
    <source>
        <dbReference type="EMBL" id="KRG63762.1"/>
    </source>
</evidence>
<dbReference type="PATRIC" id="fig|405444.3.peg.1322"/>
<name>A0A0R0CAR5_9GAMM</name>